<gene>
    <name evidence="12 17" type="primary">hemE</name>
    <name evidence="17" type="ORF">MOMA_08216</name>
</gene>
<keyword evidence="10 12" id="KW-0456">Lyase</keyword>
<dbReference type="PANTHER" id="PTHR21091:SF169">
    <property type="entry name" value="UROPORPHYRINOGEN DECARBOXYLASE"/>
    <property type="match status" value="1"/>
</dbReference>
<comment type="subunit">
    <text evidence="5 12">Homodimer.</text>
</comment>
<dbReference type="InterPro" id="IPR038071">
    <property type="entry name" value="UROD/MetE-like_sf"/>
</dbReference>
<dbReference type="GO" id="GO:0005829">
    <property type="term" value="C:cytosol"/>
    <property type="evidence" value="ECO:0007669"/>
    <property type="project" value="TreeGrafter"/>
</dbReference>
<dbReference type="EMBL" id="ANIN01000002">
    <property type="protein sequence ID" value="ELA08531.1"/>
    <property type="molecule type" value="Genomic_DNA"/>
</dbReference>
<accession>L2F6X3</accession>
<evidence type="ECO:0000256" key="3">
    <source>
        <dbReference type="ARBA" id="ARBA00004804"/>
    </source>
</evidence>
<feature type="site" description="Transition state stabilizer" evidence="12">
    <location>
        <position position="121"/>
    </location>
</feature>
<keyword evidence="11 12" id="KW-0627">Porphyrin biosynthesis</keyword>
<comment type="function">
    <text evidence="1 12">Catalyzes the decarboxylation of four acetate groups of uroporphyrinogen-III to yield coproporphyrinogen-III.</text>
</comment>
<dbReference type="InterPro" id="IPR000257">
    <property type="entry name" value="Uroporphyrinogen_deCOase"/>
</dbReference>
<comment type="subcellular location">
    <subcellularLocation>
        <location evidence="2 12">Cytoplasm</location>
    </subcellularLocation>
</comment>
<comment type="similarity">
    <text evidence="4 12 14">Belongs to the uroporphyrinogen decarboxylase family.</text>
</comment>
<feature type="domain" description="Uroporphyrinogen decarboxylase (URO-D)" evidence="15">
    <location>
        <begin position="66"/>
        <end position="75"/>
    </location>
</feature>
<dbReference type="GO" id="GO:0004853">
    <property type="term" value="F:uroporphyrinogen decarboxylase activity"/>
    <property type="evidence" value="ECO:0007669"/>
    <property type="project" value="UniProtKB-UniRule"/>
</dbReference>
<keyword evidence="8 12" id="KW-0963">Cytoplasm</keyword>
<dbReference type="Pfam" id="PF01208">
    <property type="entry name" value="URO-D"/>
    <property type="match status" value="1"/>
</dbReference>
<feature type="binding site" evidence="12">
    <location>
        <position position="198"/>
    </location>
    <ligand>
        <name>substrate</name>
    </ligand>
</feature>
<dbReference type="SUPFAM" id="SSF51726">
    <property type="entry name" value="UROD/MetE-like"/>
    <property type="match status" value="1"/>
</dbReference>
<reference evidence="17 18" key="1">
    <citation type="journal article" date="2013" name="Genome Announc.">
        <title>Genome Sequence of Moraxella macacae 0408225, a Novel Bacterial Species Isolated from a Cynomolgus Macaque with Epistaxis.</title>
        <authorList>
            <person name="Ladner J.T."/>
            <person name="Whitehouse C.A."/>
            <person name="Koroleva G.I."/>
            <person name="Palacios G.F."/>
        </authorList>
    </citation>
    <scope>NUCLEOTIDE SEQUENCE [LARGE SCALE GENOMIC DNA]</scope>
    <source>
        <strain evidence="17 18">0408225</strain>
    </source>
</reference>
<feature type="binding site" evidence="12">
    <location>
        <begin position="71"/>
        <end position="75"/>
    </location>
    <ligand>
        <name>substrate</name>
    </ligand>
</feature>
<organism evidence="17 18">
    <name type="scientific">Moraxella macacae 0408225</name>
    <dbReference type="NCBI Taxonomy" id="1230338"/>
    <lineage>
        <taxon>Bacteria</taxon>
        <taxon>Pseudomonadati</taxon>
        <taxon>Pseudomonadota</taxon>
        <taxon>Gammaproteobacteria</taxon>
        <taxon>Moraxellales</taxon>
        <taxon>Moraxellaceae</taxon>
        <taxon>Moraxella</taxon>
    </lineage>
</organism>
<evidence type="ECO:0000256" key="12">
    <source>
        <dbReference type="HAMAP-Rule" id="MF_00218"/>
    </source>
</evidence>
<dbReference type="Gene3D" id="3.20.20.210">
    <property type="match status" value="1"/>
</dbReference>
<evidence type="ECO:0000256" key="13">
    <source>
        <dbReference type="RuleBase" id="RU000554"/>
    </source>
</evidence>
<comment type="caution">
    <text evidence="12">Lacks conserved residue(s) required for the propagation of feature annotation.</text>
</comment>
<evidence type="ECO:0000256" key="7">
    <source>
        <dbReference type="ARBA" id="ARBA00014308"/>
    </source>
</evidence>
<dbReference type="UniPathway" id="UPA00251">
    <property type="reaction ID" value="UER00321"/>
</dbReference>
<dbReference type="AlphaFoldDB" id="L2F6X3"/>
<dbReference type="STRING" id="1230338.MOMA_08216"/>
<evidence type="ECO:0000256" key="11">
    <source>
        <dbReference type="ARBA" id="ARBA00023244"/>
    </source>
</evidence>
<keyword evidence="18" id="KW-1185">Reference proteome</keyword>
<sequence length="398" mass="44590">MVFIKLTKQFYQNFTKNFTTKQPPHKTIQEHMMSSSSHNSPSHNFPPLKNDRLLKAIRFEKVDTTPVWIMRQAGRYLPEYKQTRSQAGDFLSLCKDVDKATEVTLQPFRRFDLDCAILFSDILTVPDALGLGLYFEAGDGPKFKKTVRNLTDVEALPNVNIATELDYVMKAVTNIRHALNGIAPLFGFSGSAWTLATYMVEGGGSKEFRHIKAMMYREPETLHLLLDKLANVVIDYLVAQIDAGAQLVQVFDSWGGVLAYREFMTFSHQYNQKVVQGVKAKYPDIPVVVFTKGGGLWLSTQVQNGADMLGLDWTMSLADARKIALAPTKPIALQGNLDPAVLYASCENIYKHTHLMLNDVYSIGQKTGYVANLGHGIQQWVDPDCAKAFIDAVHDFSL</sequence>
<evidence type="ECO:0000256" key="8">
    <source>
        <dbReference type="ARBA" id="ARBA00022490"/>
    </source>
</evidence>
<evidence type="ECO:0000256" key="6">
    <source>
        <dbReference type="ARBA" id="ARBA00012288"/>
    </source>
</evidence>
<evidence type="ECO:0000259" key="16">
    <source>
        <dbReference type="PROSITE" id="PS00907"/>
    </source>
</evidence>
<evidence type="ECO:0000256" key="14">
    <source>
        <dbReference type="RuleBase" id="RU004169"/>
    </source>
</evidence>
<evidence type="ECO:0000313" key="17">
    <source>
        <dbReference type="EMBL" id="ELA08531.1"/>
    </source>
</evidence>
<dbReference type="Proteomes" id="UP000023795">
    <property type="component" value="Unassembled WGS sequence"/>
</dbReference>
<comment type="pathway">
    <text evidence="3 12 13">Porphyrin-containing compound metabolism; protoporphyrin-IX biosynthesis; coproporphyrinogen-III from 5-aminolevulinate: step 4/4.</text>
</comment>
<proteinExistence type="inferred from homology"/>
<dbReference type="CDD" id="cd00717">
    <property type="entry name" value="URO-D"/>
    <property type="match status" value="1"/>
</dbReference>
<dbReference type="eggNOG" id="COG0407">
    <property type="taxonomic scope" value="Bacteria"/>
</dbReference>
<feature type="binding site" evidence="12">
    <location>
        <position position="375"/>
    </location>
    <ligand>
        <name>substrate</name>
    </ligand>
</feature>
<dbReference type="FunFam" id="3.20.20.210:FF:000001">
    <property type="entry name" value="Uroporphyrinogen decarboxylase"/>
    <property type="match status" value="1"/>
</dbReference>
<dbReference type="InterPro" id="IPR006361">
    <property type="entry name" value="Uroporphyrinogen_deCO2ase_HemE"/>
</dbReference>
<dbReference type="PROSITE" id="PS00907">
    <property type="entry name" value="UROD_2"/>
    <property type="match status" value="1"/>
</dbReference>
<evidence type="ECO:0000256" key="4">
    <source>
        <dbReference type="ARBA" id="ARBA00009935"/>
    </source>
</evidence>
<dbReference type="PATRIC" id="fig|1230338.3.peg.1755"/>
<evidence type="ECO:0000256" key="2">
    <source>
        <dbReference type="ARBA" id="ARBA00004496"/>
    </source>
</evidence>
<feature type="binding site" evidence="12">
    <location>
        <position position="121"/>
    </location>
    <ligand>
        <name>substrate</name>
    </ligand>
</feature>
<dbReference type="HAMAP" id="MF_00218">
    <property type="entry name" value="URO_D"/>
    <property type="match status" value="1"/>
</dbReference>
<dbReference type="GO" id="GO:0019353">
    <property type="term" value="P:protoporphyrinogen IX biosynthetic process from glutamate"/>
    <property type="evidence" value="ECO:0007669"/>
    <property type="project" value="TreeGrafter"/>
</dbReference>
<comment type="caution">
    <text evidence="17">The sequence shown here is derived from an EMBL/GenBank/DDBJ whole genome shotgun (WGS) entry which is preliminary data.</text>
</comment>
<protein>
    <recommendedName>
        <fullName evidence="7 12">Uroporphyrinogen decarboxylase</fullName>
        <shortName evidence="12">UPD</shortName>
        <shortName evidence="12">URO-D</shortName>
        <ecNumber evidence="6 12">4.1.1.37</ecNumber>
    </recommendedName>
</protein>
<dbReference type="NCBIfam" id="TIGR01464">
    <property type="entry name" value="hemE"/>
    <property type="match status" value="1"/>
</dbReference>
<dbReference type="EC" id="4.1.1.37" evidence="6 12"/>
<keyword evidence="9 12" id="KW-0210">Decarboxylase</keyword>
<dbReference type="PANTHER" id="PTHR21091">
    <property type="entry name" value="METHYLTETRAHYDROFOLATE:HOMOCYSTEINE METHYLTRANSFERASE RELATED"/>
    <property type="match status" value="1"/>
</dbReference>
<evidence type="ECO:0000256" key="10">
    <source>
        <dbReference type="ARBA" id="ARBA00023239"/>
    </source>
</evidence>
<evidence type="ECO:0000313" key="18">
    <source>
        <dbReference type="Proteomes" id="UP000023795"/>
    </source>
</evidence>
<dbReference type="PROSITE" id="PS00906">
    <property type="entry name" value="UROD_1"/>
    <property type="match status" value="1"/>
</dbReference>
<feature type="binding site" evidence="12">
    <location>
        <position position="253"/>
    </location>
    <ligand>
        <name>substrate</name>
    </ligand>
</feature>
<evidence type="ECO:0000256" key="5">
    <source>
        <dbReference type="ARBA" id="ARBA00011738"/>
    </source>
</evidence>
<evidence type="ECO:0000256" key="1">
    <source>
        <dbReference type="ARBA" id="ARBA00002448"/>
    </source>
</evidence>
<comment type="catalytic activity">
    <reaction evidence="12 13">
        <text>uroporphyrinogen III + 4 H(+) = coproporphyrinogen III + 4 CO2</text>
        <dbReference type="Rhea" id="RHEA:19865"/>
        <dbReference type="ChEBI" id="CHEBI:15378"/>
        <dbReference type="ChEBI" id="CHEBI:16526"/>
        <dbReference type="ChEBI" id="CHEBI:57308"/>
        <dbReference type="ChEBI" id="CHEBI:57309"/>
        <dbReference type="EC" id="4.1.1.37"/>
    </reaction>
</comment>
<name>L2F6X3_9GAMM</name>
<evidence type="ECO:0000256" key="9">
    <source>
        <dbReference type="ARBA" id="ARBA00022793"/>
    </source>
</evidence>
<evidence type="ECO:0000259" key="15">
    <source>
        <dbReference type="PROSITE" id="PS00906"/>
    </source>
</evidence>
<feature type="domain" description="Uroporphyrinogen decarboxylase (URO-D)" evidence="16">
    <location>
        <begin position="186"/>
        <end position="202"/>
    </location>
</feature>